<dbReference type="Proteomes" id="UP001152300">
    <property type="component" value="Unassembled WGS sequence"/>
</dbReference>
<organism evidence="1 2">
    <name type="scientific">Sclerotinia nivalis</name>
    <dbReference type="NCBI Taxonomy" id="352851"/>
    <lineage>
        <taxon>Eukaryota</taxon>
        <taxon>Fungi</taxon>
        <taxon>Dikarya</taxon>
        <taxon>Ascomycota</taxon>
        <taxon>Pezizomycotina</taxon>
        <taxon>Leotiomycetes</taxon>
        <taxon>Helotiales</taxon>
        <taxon>Sclerotiniaceae</taxon>
        <taxon>Sclerotinia</taxon>
    </lineage>
</organism>
<dbReference type="AlphaFoldDB" id="A0A9X0AFD7"/>
<evidence type="ECO:0000313" key="2">
    <source>
        <dbReference type="Proteomes" id="UP001152300"/>
    </source>
</evidence>
<evidence type="ECO:0000313" key="1">
    <source>
        <dbReference type="EMBL" id="KAJ8061193.1"/>
    </source>
</evidence>
<sequence>MFKTPPPPPLTHLTHKLINKNTQYPSSKFLSSSILISINTNHHPFFPHLLNQSSPKILPNPDIYPYRIPPLPQLHKQSSPKNHQIPIYNYKQSYTVGHSFNIAGCLPGTVLILNIWRNLNLELHGDETKREHT</sequence>
<reference evidence="1" key="1">
    <citation type="submission" date="2022-11" db="EMBL/GenBank/DDBJ databases">
        <title>Genome Resource of Sclerotinia nivalis Strain SnTB1, a Plant Pathogen Isolated from American Ginseng.</title>
        <authorList>
            <person name="Fan S."/>
        </authorList>
    </citation>
    <scope>NUCLEOTIDE SEQUENCE</scope>
    <source>
        <strain evidence="1">SnTB1</strain>
    </source>
</reference>
<accession>A0A9X0AFD7</accession>
<proteinExistence type="predicted"/>
<gene>
    <name evidence="1" type="ORF">OCU04_010266</name>
</gene>
<comment type="caution">
    <text evidence="1">The sequence shown here is derived from an EMBL/GenBank/DDBJ whole genome shotgun (WGS) entry which is preliminary data.</text>
</comment>
<protein>
    <submittedName>
        <fullName evidence="1">Uncharacterized protein</fullName>
    </submittedName>
</protein>
<name>A0A9X0AFD7_9HELO</name>
<dbReference type="EMBL" id="JAPEIS010000012">
    <property type="protein sequence ID" value="KAJ8061193.1"/>
    <property type="molecule type" value="Genomic_DNA"/>
</dbReference>
<keyword evidence="2" id="KW-1185">Reference proteome</keyword>